<sequence>MGISGRLVFAGITVGLLTLGGCAASDTPGAGSTATPGQFPRPAAAGEVLAQGTVLQKDGEEPQLCLGAIAESYPPQCGGPPILGWDWMTVDQSETASGVTWGSYAITGTWDAAAFTVTQPSIPLSLYDPLAQVDPRLDEDTPGPSEESTLLRLQDELNAADYSPATATATDWAGMPILSNWTQNGYLWVSVIYDDGSIQRFFDTQFGDGVVAVQSALQDVG</sequence>
<dbReference type="AlphaFoldDB" id="A0A4R9BJ15"/>
<name>A0A4R9BJ15_9MICO</name>
<proteinExistence type="predicted"/>
<dbReference type="Proteomes" id="UP000298468">
    <property type="component" value="Unassembled WGS sequence"/>
</dbReference>
<keyword evidence="2" id="KW-1185">Reference proteome</keyword>
<dbReference type="RefSeq" id="WP_134641966.1">
    <property type="nucleotide sequence ID" value="NZ_SOHM01000034.1"/>
</dbReference>
<dbReference type="EMBL" id="SOHM01000034">
    <property type="protein sequence ID" value="TFD85751.1"/>
    <property type="molecule type" value="Genomic_DNA"/>
</dbReference>
<gene>
    <name evidence="1" type="ORF">E3T61_16595</name>
</gene>
<dbReference type="OrthoDB" id="5178481at2"/>
<dbReference type="PROSITE" id="PS51257">
    <property type="entry name" value="PROKAR_LIPOPROTEIN"/>
    <property type="match status" value="1"/>
</dbReference>
<protein>
    <submittedName>
        <fullName evidence="1">Uncharacterized protein</fullName>
    </submittedName>
</protein>
<comment type="caution">
    <text evidence="1">The sequence shown here is derived from an EMBL/GenBank/DDBJ whole genome shotgun (WGS) entry which is preliminary data.</text>
</comment>
<reference evidence="1 2" key="1">
    <citation type="submission" date="2019-03" db="EMBL/GenBank/DDBJ databases">
        <title>Genomics of glacier-inhabiting Cryobacterium strains.</title>
        <authorList>
            <person name="Liu Q."/>
            <person name="Xin Y.-H."/>
        </authorList>
    </citation>
    <scope>NUCLEOTIDE SEQUENCE [LARGE SCALE GENOMIC DNA]</scope>
    <source>
        <strain evidence="1 2">Sr59</strain>
    </source>
</reference>
<evidence type="ECO:0000313" key="1">
    <source>
        <dbReference type="EMBL" id="TFD85751.1"/>
    </source>
</evidence>
<organism evidence="1 2">
    <name type="scientific">Cryobacterium lactosi</name>
    <dbReference type="NCBI Taxonomy" id="1259202"/>
    <lineage>
        <taxon>Bacteria</taxon>
        <taxon>Bacillati</taxon>
        <taxon>Actinomycetota</taxon>
        <taxon>Actinomycetes</taxon>
        <taxon>Micrococcales</taxon>
        <taxon>Microbacteriaceae</taxon>
        <taxon>Cryobacterium</taxon>
    </lineage>
</organism>
<evidence type="ECO:0000313" key="2">
    <source>
        <dbReference type="Proteomes" id="UP000298468"/>
    </source>
</evidence>
<accession>A0A4R9BJ15</accession>